<sequence length="394" mass="45315">MLTVSYLTMQSLSIFLSSTCYDLKSLREHLHSEIAKLGHDPILSDYPSFPVSPDLSTVENCKKVVRDRADVFVLVVGGKRGSLDLETERSVVNSEYREARAAGLDCIVFVDRQVWDLRHLFQKNPQADFSPTVDFPEVFGFIEEIENDTKWIFQFHRTDDILTILLQQLSIRFRDLLLRHRTNRLLVPSEFAYERSDIARIVQDKDSLWEYRLTSALLADRMERLESKFNDLDSGYIVKRTKFLPARDTLNYIQDLISDFTNVIKASVKVLEHQLTPAFGPPGVAGDAIQIRRACDNLFSLFLALYEWEMDIRFVRPHELFENLFLRMHGWTSELLQDFRRIPKELDELLAVPNLTGEHNIQLVINAPAGLALLTVEFERMSHDPDVVAALAGG</sequence>
<evidence type="ECO:0000259" key="1">
    <source>
        <dbReference type="Pfam" id="PF13271"/>
    </source>
</evidence>
<organism evidence="2">
    <name type="scientific">Chlorobium chlorochromatii (strain CaD3)</name>
    <dbReference type="NCBI Taxonomy" id="340177"/>
    <lineage>
        <taxon>Bacteria</taxon>
        <taxon>Pseudomonadati</taxon>
        <taxon>Chlorobiota</taxon>
        <taxon>Chlorobiia</taxon>
        <taxon>Chlorobiales</taxon>
        <taxon>Chlorobiaceae</taxon>
        <taxon>Chlorobium/Pelodictyon group</taxon>
        <taxon>Chlorobium</taxon>
    </lineage>
</organism>
<dbReference type="HOGENOM" id="CLU_697825_0_0_10"/>
<name>Q3AT83_CHLCH</name>
<dbReference type="KEGG" id="cch:Cag_0519"/>
<protein>
    <recommendedName>
        <fullName evidence="1">DUF4062 domain-containing protein</fullName>
    </recommendedName>
</protein>
<dbReference type="AlphaFoldDB" id="Q3AT83"/>
<accession>Q3AT83</accession>
<proteinExistence type="predicted"/>
<dbReference type="InterPro" id="IPR025139">
    <property type="entry name" value="DUF4062"/>
</dbReference>
<gene>
    <name evidence="2" type="ordered locus">Cag_0519</name>
</gene>
<feature type="domain" description="DUF4062" evidence="1">
    <location>
        <begin position="14"/>
        <end position="99"/>
    </location>
</feature>
<dbReference type="Pfam" id="PF13271">
    <property type="entry name" value="DUF4062"/>
    <property type="match status" value="1"/>
</dbReference>
<dbReference type="STRING" id="340177.Cag_0519"/>
<evidence type="ECO:0000313" key="2">
    <source>
        <dbReference type="EMBL" id="ABB27792.1"/>
    </source>
</evidence>
<reference evidence="2" key="1">
    <citation type="submission" date="2005-08" db="EMBL/GenBank/DDBJ databases">
        <title>Complete sequence of Chlorobium chlorochromatii CaD3.</title>
        <authorList>
            <person name="Copeland A."/>
            <person name="Lucas S."/>
            <person name="Lapidus A."/>
            <person name="Barry K."/>
            <person name="Detter J.C."/>
            <person name="Glavina T."/>
            <person name="Hammon N."/>
            <person name="Israni S."/>
            <person name="Pitluck S."/>
            <person name="Bryant D."/>
            <person name="Schmutz J."/>
            <person name="Larimer F."/>
            <person name="Land M."/>
            <person name="Kyrpides N."/>
            <person name="Ivanova N."/>
            <person name="Richardson P."/>
        </authorList>
    </citation>
    <scope>NUCLEOTIDE SEQUENCE [LARGE SCALE GENOMIC DNA]</scope>
    <source>
        <strain evidence="2">CaD3</strain>
    </source>
</reference>
<dbReference type="eggNOG" id="ENOG502ZAMX">
    <property type="taxonomic scope" value="Bacteria"/>
</dbReference>
<dbReference type="EMBL" id="CP000108">
    <property type="protein sequence ID" value="ABB27792.1"/>
    <property type="molecule type" value="Genomic_DNA"/>
</dbReference>